<sequence>MDAKCYILVLILSLHSVIVTFCDDSVDDIVLDTAVQRKAPGLKAPKKLWWAKEITPDYHVAGRLSERQIKYAADGGFKSIVSLFHYDEPLLYGGGEYLPSSKEEEEIVKSAGMQFYKVGLAGLHDKWASVETVEHISRILPTLEKPILLHCNRGYTISFVTLMHMANRTRHDPSFTPKISSGNFYNITAAMGIDFTMENTKQVVAEITGEEVVKNPPRLNAEPELWKIYWKAHPVYKNWFTAGQIRDTDLKVLEEVGFKAVVNMRQGVETDGKPSQEQVTLINIKDGTPTYGDENSLPRQVPEELERLILDPSKPKGYGSENLNYETSNPGEFGDEIGYNEDLEKEAFEKSTLKYYHIPIDSNGKYSPELFGKYKDMLLEAGRNGPVLVHCASAKRVAYMSVLASAVQYNKDFNWALKRIRELGFYVSPTKQPDVYEMFAAWLKKDRSNETGHLEL</sequence>
<evidence type="ECO:0000256" key="1">
    <source>
        <dbReference type="SAM" id="SignalP"/>
    </source>
</evidence>
<protein>
    <submittedName>
        <fullName evidence="2">Uncharacterized protein</fullName>
    </submittedName>
</protein>
<feature type="chain" id="PRO_5045514254" evidence="1">
    <location>
        <begin position="23"/>
        <end position="456"/>
    </location>
</feature>
<proteinExistence type="predicted"/>
<keyword evidence="1" id="KW-0732">Signal</keyword>
<comment type="caution">
    <text evidence="2">The sequence shown here is derived from an EMBL/GenBank/DDBJ whole genome shotgun (WGS) entry which is preliminary data.</text>
</comment>
<gene>
    <name evidence="2" type="ORF">KUTeg_021194</name>
</gene>
<dbReference type="InterPro" id="IPR029021">
    <property type="entry name" value="Prot-tyrosine_phosphatase-like"/>
</dbReference>
<dbReference type="EMBL" id="JARBDR010000918">
    <property type="protein sequence ID" value="KAJ8302207.1"/>
    <property type="molecule type" value="Genomic_DNA"/>
</dbReference>
<evidence type="ECO:0000313" key="3">
    <source>
        <dbReference type="Proteomes" id="UP001217089"/>
    </source>
</evidence>
<organism evidence="2 3">
    <name type="scientific">Tegillarca granosa</name>
    <name type="common">Malaysian cockle</name>
    <name type="synonym">Anadara granosa</name>
    <dbReference type="NCBI Taxonomy" id="220873"/>
    <lineage>
        <taxon>Eukaryota</taxon>
        <taxon>Metazoa</taxon>
        <taxon>Spiralia</taxon>
        <taxon>Lophotrochozoa</taxon>
        <taxon>Mollusca</taxon>
        <taxon>Bivalvia</taxon>
        <taxon>Autobranchia</taxon>
        <taxon>Pteriomorphia</taxon>
        <taxon>Arcoida</taxon>
        <taxon>Arcoidea</taxon>
        <taxon>Arcidae</taxon>
        <taxon>Tegillarca</taxon>
    </lineage>
</organism>
<dbReference type="Gene3D" id="3.90.190.10">
    <property type="entry name" value="Protein tyrosine phosphatase superfamily"/>
    <property type="match status" value="3"/>
</dbReference>
<name>A0ABQ9EE69_TEGGR</name>
<dbReference type="Proteomes" id="UP001217089">
    <property type="component" value="Unassembled WGS sequence"/>
</dbReference>
<evidence type="ECO:0000313" key="2">
    <source>
        <dbReference type="EMBL" id="KAJ8302207.1"/>
    </source>
</evidence>
<feature type="signal peptide" evidence="1">
    <location>
        <begin position="1"/>
        <end position="22"/>
    </location>
</feature>
<keyword evidence="3" id="KW-1185">Reference proteome</keyword>
<dbReference type="SUPFAM" id="SSF52799">
    <property type="entry name" value="(Phosphotyrosine protein) phosphatases II"/>
    <property type="match status" value="2"/>
</dbReference>
<reference evidence="2 3" key="1">
    <citation type="submission" date="2022-12" db="EMBL/GenBank/DDBJ databases">
        <title>Chromosome-level genome of Tegillarca granosa.</title>
        <authorList>
            <person name="Kim J."/>
        </authorList>
    </citation>
    <scope>NUCLEOTIDE SEQUENCE [LARGE SCALE GENOMIC DNA]</scope>
    <source>
        <strain evidence="2">Teg-2019</strain>
        <tissue evidence="2">Adductor muscle</tissue>
    </source>
</reference>
<accession>A0ABQ9EE69</accession>